<evidence type="ECO:0000313" key="2">
    <source>
        <dbReference type="Proteomes" id="UP000094801"/>
    </source>
</evidence>
<name>A0A1E4T6F9_9ASCO</name>
<protein>
    <recommendedName>
        <fullName evidence="3">Nitrogen regulatory protein areA GATA-like domain-containing protein</fullName>
    </recommendedName>
</protein>
<dbReference type="AlphaFoldDB" id="A0A1E4T6F9"/>
<dbReference type="EMBL" id="KV453848">
    <property type="protein sequence ID" value="ODV87343.1"/>
    <property type="molecule type" value="Genomic_DNA"/>
</dbReference>
<dbReference type="Proteomes" id="UP000094801">
    <property type="component" value="Unassembled WGS sequence"/>
</dbReference>
<dbReference type="STRING" id="983967.A0A1E4T6F9"/>
<evidence type="ECO:0000313" key="1">
    <source>
        <dbReference type="EMBL" id="ODV87343.1"/>
    </source>
</evidence>
<reference evidence="2" key="1">
    <citation type="submission" date="2016-04" db="EMBL/GenBank/DDBJ databases">
        <title>Comparative genomics of biotechnologically important yeasts.</title>
        <authorList>
            <consortium name="DOE Joint Genome Institute"/>
            <person name="Riley R."/>
            <person name="Haridas S."/>
            <person name="Wolfe K.H."/>
            <person name="Lopes M.R."/>
            <person name="Hittinger C.T."/>
            <person name="Goker M."/>
            <person name="Salamov A."/>
            <person name="Wisecaver J."/>
            <person name="Long T.M."/>
            <person name="Aerts A.L."/>
            <person name="Barry K."/>
            <person name="Choi C."/>
            <person name="Clum A."/>
            <person name="Coughlan A.Y."/>
            <person name="Deshpande S."/>
            <person name="Douglass A.P."/>
            <person name="Hanson S.J."/>
            <person name="Klenk H.-P."/>
            <person name="Labutti K."/>
            <person name="Lapidus A."/>
            <person name="Lindquist E."/>
            <person name="Lipzen A."/>
            <person name="Meier-Kolthoff J.P."/>
            <person name="Ohm R.A."/>
            <person name="Otillar R.P."/>
            <person name="Pangilinan J."/>
            <person name="Peng Y."/>
            <person name="Rokas A."/>
            <person name="Rosa C.A."/>
            <person name="Scheuner C."/>
            <person name="Sibirny A.A."/>
            <person name="Slot J.C."/>
            <person name="Stielow J.B."/>
            <person name="Sun H."/>
            <person name="Kurtzman C.P."/>
            <person name="Blackwell M."/>
            <person name="Grigoriev I.V."/>
            <person name="Jeffries T.W."/>
        </authorList>
    </citation>
    <scope>NUCLEOTIDE SEQUENCE [LARGE SCALE GENOMIC DNA]</scope>
    <source>
        <strain evidence="2">NRRL YB-2248</strain>
    </source>
</reference>
<keyword evidence="2" id="KW-1185">Reference proteome</keyword>
<dbReference type="GO" id="GO:0042149">
    <property type="term" value="P:cellular response to glucose starvation"/>
    <property type="evidence" value="ECO:0007669"/>
    <property type="project" value="TreeGrafter"/>
</dbReference>
<dbReference type="GO" id="GO:0007039">
    <property type="term" value="P:protein catabolic process in the vacuole"/>
    <property type="evidence" value="ECO:0007669"/>
    <property type="project" value="TreeGrafter"/>
</dbReference>
<sequence length="263" mass="30154">MSNNIKGLNLAHQFLDDNFLDVTASDSFTKLPLISSNHKNNISDISPPTAVDYFSHKLTDEQYFRCWRSITNNKLMKPYELSNIYNLRSFEYSNRVEDLMLFLPCTSTSRLENACWRAWKKNRDNIPEIDPSQINWHKENDITVLYGPLIEERPSITATTDKPVVQLAKSATETEIEPMDEDLAFDGCPLVRTISSDSDSSTESSIFSDTTCKSILVTAQKRARSSSNKSKKGKKVSFSSEVDRRPIFDCTYPHHLIQNVRYY</sequence>
<proteinExistence type="predicted"/>
<dbReference type="InterPro" id="IPR052292">
    <property type="entry name" value="Glucose_repression_reg"/>
</dbReference>
<dbReference type="PANTHER" id="PTHR28051:SF1">
    <property type="entry name" value="PROTEIN MTL1-RELATED"/>
    <property type="match status" value="1"/>
</dbReference>
<gene>
    <name evidence="1" type="ORF">CANARDRAFT_5887</name>
</gene>
<dbReference type="OrthoDB" id="5563539at2759"/>
<accession>A0A1E4T6F9</accession>
<dbReference type="PANTHER" id="PTHR28051">
    <property type="entry name" value="PROTEIN MTL1-RELATED"/>
    <property type="match status" value="1"/>
</dbReference>
<dbReference type="GO" id="GO:0005773">
    <property type="term" value="C:vacuole"/>
    <property type="evidence" value="ECO:0007669"/>
    <property type="project" value="GOC"/>
</dbReference>
<organism evidence="1 2">
    <name type="scientific">[Candida] arabinofermentans NRRL YB-2248</name>
    <dbReference type="NCBI Taxonomy" id="983967"/>
    <lineage>
        <taxon>Eukaryota</taxon>
        <taxon>Fungi</taxon>
        <taxon>Dikarya</taxon>
        <taxon>Ascomycota</taxon>
        <taxon>Saccharomycotina</taxon>
        <taxon>Pichiomycetes</taxon>
        <taxon>Pichiales</taxon>
        <taxon>Pichiaceae</taxon>
        <taxon>Ogataea</taxon>
        <taxon>Ogataea/Candida clade</taxon>
    </lineage>
</organism>
<evidence type="ECO:0008006" key="3">
    <source>
        <dbReference type="Google" id="ProtNLM"/>
    </source>
</evidence>